<dbReference type="RefSeq" id="WP_125640341.1">
    <property type="nucleotide sequence ID" value="NZ_BMRC01000004.1"/>
</dbReference>
<keyword evidence="2" id="KW-1133">Transmembrane helix</keyword>
<comment type="caution">
    <text evidence="3">The sequence shown here is derived from an EMBL/GenBank/DDBJ whole genome shotgun (WGS) entry which is preliminary data.</text>
</comment>
<reference evidence="3 4" key="1">
    <citation type="submission" date="2024-09" db="EMBL/GenBank/DDBJ databases">
        <authorList>
            <person name="Sun Q."/>
            <person name="Mori K."/>
        </authorList>
    </citation>
    <scope>NUCLEOTIDE SEQUENCE [LARGE SCALE GENOMIC DNA]</scope>
    <source>
        <strain evidence="3 4">CCM 3426</strain>
    </source>
</reference>
<evidence type="ECO:0000313" key="3">
    <source>
        <dbReference type="EMBL" id="MFB9201761.1"/>
    </source>
</evidence>
<feature type="compositionally biased region" description="Pro residues" evidence="1">
    <location>
        <begin position="216"/>
        <end position="226"/>
    </location>
</feature>
<gene>
    <name evidence="3" type="ORF">ACFFV7_11205</name>
</gene>
<keyword evidence="2" id="KW-0812">Transmembrane</keyword>
<dbReference type="Proteomes" id="UP001589647">
    <property type="component" value="Unassembled WGS sequence"/>
</dbReference>
<organism evidence="3 4">
    <name type="scientific">Nonomuraea spiralis</name>
    <dbReference type="NCBI Taxonomy" id="46182"/>
    <lineage>
        <taxon>Bacteria</taxon>
        <taxon>Bacillati</taxon>
        <taxon>Actinomycetota</taxon>
        <taxon>Actinomycetes</taxon>
        <taxon>Streptosporangiales</taxon>
        <taxon>Streptosporangiaceae</taxon>
        <taxon>Nonomuraea</taxon>
    </lineage>
</organism>
<accession>A0ABV5IB78</accession>
<evidence type="ECO:0000313" key="4">
    <source>
        <dbReference type="Proteomes" id="UP001589647"/>
    </source>
</evidence>
<protein>
    <submittedName>
        <fullName evidence="3">Uncharacterized protein</fullName>
    </submittedName>
</protein>
<keyword evidence="2" id="KW-0472">Membrane</keyword>
<feature type="region of interest" description="Disordered" evidence="1">
    <location>
        <begin position="124"/>
        <end position="233"/>
    </location>
</feature>
<evidence type="ECO:0000256" key="1">
    <source>
        <dbReference type="SAM" id="MobiDB-lite"/>
    </source>
</evidence>
<sequence length="233" mass="23991">MSGKQRKLELSVPQIVGSALAALTAAVAASYLGTAGTLIGAAMMSLASTVVADVYTHYLKRTGDKVKQHTVIAWRGQSGDAKAGGRRRWARVGMAAALVFTVSMGSILIYELIADRTVADQVAGRTREEAGKGQGKKDRRDGRAVGEPRHERPVTRLPSPTPSPGPSTGAVATPTPSGSAVVTPTPSGGGTGSAEPSPPSTPDPTPSDTPTSVLSPSPPSETPHPPSQERRSR</sequence>
<dbReference type="EMBL" id="JBHMEI010000006">
    <property type="protein sequence ID" value="MFB9201761.1"/>
    <property type="molecule type" value="Genomic_DNA"/>
</dbReference>
<proteinExistence type="predicted"/>
<feature type="compositionally biased region" description="Basic and acidic residues" evidence="1">
    <location>
        <begin position="125"/>
        <end position="154"/>
    </location>
</feature>
<feature type="transmembrane region" description="Helical" evidence="2">
    <location>
        <begin position="12"/>
        <end position="32"/>
    </location>
</feature>
<feature type="compositionally biased region" description="Pro residues" evidence="1">
    <location>
        <begin position="196"/>
        <end position="207"/>
    </location>
</feature>
<name>A0ABV5IB78_9ACTN</name>
<feature type="transmembrane region" description="Helical" evidence="2">
    <location>
        <begin position="92"/>
        <end position="113"/>
    </location>
</feature>
<evidence type="ECO:0000256" key="2">
    <source>
        <dbReference type="SAM" id="Phobius"/>
    </source>
</evidence>
<keyword evidence="4" id="KW-1185">Reference proteome</keyword>